<comment type="catalytic activity">
    <reaction evidence="1">
        <text>a ribonucleoside 3'-phosphate + H2O = a ribonucleoside + phosphate</text>
        <dbReference type="Rhea" id="RHEA:10144"/>
        <dbReference type="ChEBI" id="CHEBI:13197"/>
        <dbReference type="ChEBI" id="CHEBI:15377"/>
        <dbReference type="ChEBI" id="CHEBI:18254"/>
        <dbReference type="ChEBI" id="CHEBI:43474"/>
        <dbReference type="EC" id="3.1.3.6"/>
    </reaction>
</comment>
<keyword evidence="7" id="KW-0732">Signal</keyword>
<accession>A0A0R1NCU8</accession>
<keyword evidence="8 11" id="KW-0547">Nucleotide-binding</keyword>
<comment type="similarity">
    <text evidence="5 11">Belongs to the 5'-nucleotidase family.</text>
</comment>
<dbReference type="InterPro" id="IPR004843">
    <property type="entry name" value="Calcineurin-like_PHP"/>
</dbReference>
<reference evidence="14 15" key="1">
    <citation type="journal article" date="2015" name="Genome Announc.">
        <title>Expanding the biotechnology potential of lactobacilli through comparative genomics of 213 strains and associated genera.</title>
        <authorList>
            <person name="Sun Z."/>
            <person name="Harris H.M."/>
            <person name="McCann A."/>
            <person name="Guo C."/>
            <person name="Argimon S."/>
            <person name="Zhang W."/>
            <person name="Yang X."/>
            <person name="Jeffery I.B."/>
            <person name="Cooney J.C."/>
            <person name="Kagawa T.F."/>
            <person name="Liu W."/>
            <person name="Song Y."/>
            <person name="Salvetti E."/>
            <person name="Wrobel A."/>
            <person name="Rasinkangas P."/>
            <person name="Parkhill J."/>
            <person name="Rea M.C."/>
            <person name="O'Sullivan O."/>
            <person name="Ritari J."/>
            <person name="Douillard F.P."/>
            <person name="Paul Ross R."/>
            <person name="Yang R."/>
            <person name="Briner A.E."/>
            <person name="Felis G.E."/>
            <person name="de Vos W.M."/>
            <person name="Barrangou R."/>
            <person name="Klaenhammer T.R."/>
            <person name="Caufield P.W."/>
            <person name="Cui Y."/>
            <person name="Zhang H."/>
            <person name="O'Toole P.W."/>
        </authorList>
    </citation>
    <scope>NUCLEOTIDE SEQUENCE [LARGE SCALE GENOMIC DNA]</scope>
    <source>
        <strain evidence="14 15">DSM 12744</strain>
    </source>
</reference>
<keyword evidence="15" id="KW-1185">Reference proteome</keyword>
<dbReference type="GO" id="GO:0030288">
    <property type="term" value="C:outer membrane-bounded periplasmic space"/>
    <property type="evidence" value="ECO:0007669"/>
    <property type="project" value="TreeGrafter"/>
</dbReference>
<comment type="subcellular location">
    <subcellularLocation>
        <location evidence="4">Cell envelope</location>
    </subcellularLocation>
</comment>
<dbReference type="SUPFAM" id="SSF55816">
    <property type="entry name" value="5'-nucleotidase (syn. UDP-sugar hydrolase), C-terminal domain"/>
    <property type="match status" value="1"/>
</dbReference>
<keyword evidence="6" id="KW-0479">Metal-binding</keyword>
<dbReference type="GO" id="GO:0008663">
    <property type="term" value="F:2',3'-cyclic-nucleotide 2'-phosphodiesterase activity"/>
    <property type="evidence" value="ECO:0007669"/>
    <property type="project" value="UniProtKB-EC"/>
</dbReference>
<dbReference type="InterPro" id="IPR029052">
    <property type="entry name" value="Metallo-depent_PP-like"/>
</dbReference>
<evidence type="ECO:0000313" key="14">
    <source>
        <dbReference type="EMBL" id="KRL14152.1"/>
    </source>
</evidence>
<dbReference type="CDD" id="cd07410">
    <property type="entry name" value="MPP_CpdB_N"/>
    <property type="match status" value="1"/>
</dbReference>
<dbReference type="GO" id="GO:0000166">
    <property type="term" value="F:nucleotide binding"/>
    <property type="evidence" value="ECO:0007669"/>
    <property type="project" value="UniProtKB-KW"/>
</dbReference>
<organism evidence="14 15">
    <name type="scientific">Schleiferilactobacillus perolens DSM 12744</name>
    <dbReference type="NCBI Taxonomy" id="1423792"/>
    <lineage>
        <taxon>Bacteria</taxon>
        <taxon>Bacillati</taxon>
        <taxon>Bacillota</taxon>
        <taxon>Bacilli</taxon>
        <taxon>Lactobacillales</taxon>
        <taxon>Lactobacillaceae</taxon>
        <taxon>Schleiferilactobacillus</taxon>
    </lineage>
</organism>
<name>A0A0R1NCU8_9LACO</name>
<dbReference type="Pfam" id="PF00149">
    <property type="entry name" value="Metallophos"/>
    <property type="match status" value="1"/>
</dbReference>
<dbReference type="PANTHER" id="PTHR11575:SF6">
    <property type="entry name" value="2',3'-CYCLIC-NUCLEOTIDE 2'-PHOSPHODIESTERASE_3'-NUCLEOTIDASE"/>
    <property type="match status" value="1"/>
</dbReference>
<dbReference type="PROSITE" id="PS00786">
    <property type="entry name" value="5_NUCLEOTIDASE_2"/>
    <property type="match status" value="1"/>
</dbReference>
<protein>
    <submittedName>
        <fullName evidence="14">5-nucleotidase</fullName>
    </submittedName>
</protein>
<evidence type="ECO:0000259" key="12">
    <source>
        <dbReference type="Pfam" id="PF00149"/>
    </source>
</evidence>
<evidence type="ECO:0000256" key="11">
    <source>
        <dbReference type="RuleBase" id="RU362119"/>
    </source>
</evidence>
<gene>
    <name evidence="14" type="ORF">FD09_GL001313</name>
</gene>
<dbReference type="PATRIC" id="fig|1423792.3.peg.1332"/>
<feature type="domain" description="5'-Nucleotidase C-terminal" evidence="13">
    <location>
        <begin position="325"/>
        <end position="481"/>
    </location>
</feature>
<comment type="catalytic activity">
    <reaction evidence="2">
        <text>a nucleoside 2',3'-cyclic phosphate + H2O = a nucleoside 3'-phosphate + H(+)</text>
        <dbReference type="Rhea" id="RHEA:19621"/>
        <dbReference type="ChEBI" id="CHEBI:15377"/>
        <dbReference type="ChEBI" id="CHEBI:15378"/>
        <dbReference type="ChEBI" id="CHEBI:66949"/>
        <dbReference type="ChEBI" id="CHEBI:66954"/>
        <dbReference type="EC" id="3.1.4.16"/>
    </reaction>
</comment>
<comment type="caution">
    <text evidence="14">The sequence shown here is derived from an EMBL/GenBank/DDBJ whole genome shotgun (WGS) entry which is preliminary data.</text>
</comment>
<dbReference type="STRING" id="1423792.FD09_GL001313"/>
<dbReference type="Proteomes" id="UP000051330">
    <property type="component" value="Unassembled WGS sequence"/>
</dbReference>
<evidence type="ECO:0000256" key="7">
    <source>
        <dbReference type="ARBA" id="ARBA00022729"/>
    </source>
</evidence>
<keyword evidence="10" id="KW-0511">Multifunctional enzyme</keyword>
<evidence type="ECO:0000256" key="8">
    <source>
        <dbReference type="ARBA" id="ARBA00022741"/>
    </source>
</evidence>
<evidence type="ECO:0000256" key="1">
    <source>
        <dbReference type="ARBA" id="ARBA00000527"/>
    </source>
</evidence>
<dbReference type="GO" id="GO:0046872">
    <property type="term" value="F:metal ion binding"/>
    <property type="evidence" value="ECO:0007669"/>
    <property type="project" value="UniProtKB-KW"/>
</dbReference>
<dbReference type="PANTHER" id="PTHR11575">
    <property type="entry name" value="5'-NUCLEOTIDASE-RELATED"/>
    <property type="match status" value="1"/>
</dbReference>
<evidence type="ECO:0000259" key="13">
    <source>
        <dbReference type="Pfam" id="PF02872"/>
    </source>
</evidence>
<dbReference type="InterPro" id="IPR006146">
    <property type="entry name" value="5'-Nucleotdase_CS"/>
</dbReference>
<evidence type="ECO:0000256" key="5">
    <source>
        <dbReference type="ARBA" id="ARBA00006654"/>
    </source>
</evidence>
<dbReference type="Gene3D" id="3.60.21.10">
    <property type="match status" value="1"/>
</dbReference>
<dbReference type="GO" id="GO:0009166">
    <property type="term" value="P:nucleotide catabolic process"/>
    <property type="evidence" value="ECO:0007669"/>
    <property type="project" value="InterPro"/>
</dbReference>
<dbReference type="OrthoDB" id="9801679at2"/>
<evidence type="ECO:0000256" key="2">
    <source>
        <dbReference type="ARBA" id="ARBA00001730"/>
    </source>
</evidence>
<dbReference type="GO" id="GO:0008254">
    <property type="term" value="F:3'-nucleotidase activity"/>
    <property type="evidence" value="ECO:0007669"/>
    <property type="project" value="UniProtKB-EC"/>
</dbReference>
<evidence type="ECO:0000256" key="6">
    <source>
        <dbReference type="ARBA" id="ARBA00022723"/>
    </source>
</evidence>
<dbReference type="InterPro" id="IPR041827">
    <property type="entry name" value="CpdB_N"/>
</dbReference>
<proteinExistence type="inferred from homology"/>
<evidence type="ECO:0000313" key="15">
    <source>
        <dbReference type="Proteomes" id="UP000051330"/>
    </source>
</evidence>
<feature type="domain" description="Calcineurin-like phosphoesterase" evidence="12">
    <location>
        <begin position="6"/>
        <end position="236"/>
    </location>
</feature>
<dbReference type="SUPFAM" id="SSF56300">
    <property type="entry name" value="Metallo-dependent phosphatases"/>
    <property type="match status" value="1"/>
</dbReference>
<sequence>MAVTLTILSTSDTHGFVSPTNYVRRHAALPFGLTRAATVIKAVRQQDPDHTLVIENGDFLQGSPLAYYAVKGTGHFAPELLTQAYNAVGYDVGTLGNHEFNYGADYLAEALDTLNYPLAQANILHNDHAAFGEPYRIIEKAGIRIAVLGLTTNYIPHWESPDHIEGLTFADVLATAKHWVPILRQQADVVVVAYHGGFERDLATGRPTERQTGENVGYQLAQIPGIDALVTGHQHRQIADHLFGVPTTQPGYRGEMVGRIDLTITKKGGQWQVTDSAAKLLPTGEAVPDPAITALMAPVENTVEDWLDKPLGRVAGDMRITDPDDARIHESPYIEFIQRVQMAATQTDISGTALFNNEGAGFGETISLRDVMTNYIYPNTLAVLKLNGAVLKAALEKSAEYFMPGPQGTVAVNPHFIKPKPQRYNYDMYQGIDYTIDVAQPVGQRIVVLNYHGAPVQPKQELAVVVNQYRAVGGGNYAMFGADSIIRENQKDMTELIADYLRKHPVITAQADHNFHVINSTNQNTAED</sequence>
<dbReference type="Pfam" id="PF02872">
    <property type="entry name" value="5_nucleotid_C"/>
    <property type="match status" value="1"/>
</dbReference>
<dbReference type="InterPro" id="IPR006179">
    <property type="entry name" value="5_nucleotidase/apyrase"/>
</dbReference>
<evidence type="ECO:0000256" key="4">
    <source>
        <dbReference type="ARBA" id="ARBA00004196"/>
    </source>
</evidence>
<evidence type="ECO:0000256" key="3">
    <source>
        <dbReference type="ARBA" id="ARBA00001968"/>
    </source>
</evidence>
<dbReference type="RefSeq" id="WP_057818099.1">
    <property type="nucleotide sequence ID" value="NZ_AZEC01000002.1"/>
</dbReference>
<dbReference type="AlphaFoldDB" id="A0A0R1NCU8"/>
<dbReference type="Gene3D" id="3.90.780.10">
    <property type="entry name" value="5'-Nucleotidase, C-terminal domain"/>
    <property type="match status" value="1"/>
</dbReference>
<dbReference type="PRINTS" id="PR01607">
    <property type="entry name" value="APYRASEFAMLY"/>
</dbReference>
<evidence type="ECO:0000256" key="9">
    <source>
        <dbReference type="ARBA" id="ARBA00022801"/>
    </source>
</evidence>
<dbReference type="InterPro" id="IPR008334">
    <property type="entry name" value="5'-Nucleotdase_C"/>
</dbReference>
<dbReference type="EMBL" id="AZEC01000002">
    <property type="protein sequence ID" value="KRL14152.1"/>
    <property type="molecule type" value="Genomic_DNA"/>
</dbReference>
<dbReference type="InterPro" id="IPR036907">
    <property type="entry name" value="5'-Nucleotdase_C_sf"/>
</dbReference>
<keyword evidence="9 11" id="KW-0378">Hydrolase</keyword>
<comment type="cofactor">
    <cofactor evidence="3">
        <name>a divalent metal cation</name>
        <dbReference type="ChEBI" id="CHEBI:60240"/>
    </cofactor>
</comment>
<evidence type="ECO:0000256" key="10">
    <source>
        <dbReference type="ARBA" id="ARBA00023268"/>
    </source>
</evidence>